<dbReference type="Proteomes" id="UP000185860">
    <property type="component" value="Unassembled WGS sequence"/>
</dbReference>
<dbReference type="InterPro" id="IPR011009">
    <property type="entry name" value="Kinase-like_dom_sf"/>
</dbReference>
<evidence type="ECO:0000259" key="3">
    <source>
        <dbReference type="PROSITE" id="PS50011"/>
    </source>
</evidence>
<dbReference type="SUPFAM" id="SSF55785">
    <property type="entry name" value="PYP-like sensor domain (PAS domain)"/>
    <property type="match status" value="1"/>
</dbReference>
<dbReference type="Pfam" id="PF00069">
    <property type="entry name" value="Pkinase"/>
    <property type="match status" value="1"/>
</dbReference>
<dbReference type="InterPro" id="IPR029016">
    <property type="entry name" value="GAF-like_dom_sf"/>
</dbReference>
<dbReference type="InterPro" id="IPR000700">
    <property type="entry name" value="PAS-assoc_C"/>
</dbReference>
<dbReference type="PROSITE" id="PS50011">
    <property type="entry name" value="PROTEIN_KINASE_DOM"/>
    <property type="match status" value="1"/>
</dbReference>
<dbReference type="PROSITE" id="PS50005">
    <property type="entry name" value="TPR"/>
    <property type="match status" value="1"/>
</dbReference>
<dbReference type="PROSITE" id="PS50112">
    <property type="entry name" value="PAS"/>
    <property type="match status" value="1"/>
</dbReference>
<feature type="domain" description="Guanylate cyclase" evidence="6">
    <location>
        <begin position="1683"/>
        <end position="1809"/>
    </location>
</feature>
<name>A0A1U7I6Q5_9CYAN</name>
<comment type="subcellular location">
    <subcellularLocation>
        <location evidence="1">Membrane</location>
        <topology evidence="1">Single-pass membrane protein</topology>
    </subcellularLocation>
</comment>
<evidence type="ECO:0000313" key="7">
    <source>
        <dbReference type="EMBL" id="OKH31977.1"/>
    </source>
</evidence>
<dbReference type="InterPro" id="IPR013767">
    <property type="entry name" value="PAS_fold"/>
</dbReference>
<dbReference type="GO" id="GO:0009882">
    <property type="term" value="F:blue light photoreceptor activity"/>
    <property type="evidence" value="ECO:0007669"/>
    <property type="project" value="UniProtKB-ARBA"/>
</dbReference>
<dbReference type="Gene3D" id="3.40.50.300">
    <property type="entry name" value="P-loop containing nucleotide triphosphate hydrolases"/>
    <property type="match status" value="1"/>
</dbReference>
<dbReference type="PANTHER" id="PTHR43642:SF1">
    <property type="entry name" value="HYBRID SIGNAL TRANSDUCTION HISTIDINE KINASE G"/>
    <property type="match status" value="1"/>
</dbReference>
<evidence type="ECO:0000259" key="6">
    <source>
        <dbReference type="PROSITE" id="PS50125"/>
    </source>
</evidence>
<evidence type="ECO:0000256" key="2">
    <source>
        <dbReference type="PROSITE-ProRule" id="PRU00339"/>
    </source>
</evidence>
<organism evidence="7 8">
    <name type="scientific">[Phormidium ambiguum] IAM M-71</name>
    <dbReference type="NCBI Taxonomy" id="454136"/>
    <lineage>
        <taxon>Bacteria</taxon>
        <taxon>Bacillati</taxon>
        <taxon>Cyanobacteriota</taxon>
        <taxon>Cyanophyceae</taxon>
        <taxon>Oscillatoriophycideae</taxon>
        <taxon>Aerosakkonematales</taxon>
        <taxon>Aerosakkonemataceae</taxon>
        <taxon>Floridanema</taxon>
    </lineage>
</organism>
<evidence type="ECO:0000259" key="4">
    <source>
        <dbReference type="PROSITE" id="PS50112"/>
    </source>
</evidence>
<dbReference type="EMBL" id="MRCE01000044">
    <property type="protein sequence ID" value="OKH31977.1"/>
    <property type="molecule type" value="Genomic_DNA"/>
</dbReference>
<dbReference type="InterPro" id="IPR035965">
    <property type="entry name" value="PAS-like_dom_sf"/>
</dbReference>
<dbReference type="InterPro" id="IPR041664">
    <property type="entry name" value="AAA_16"/>
</dbReference>
<dbReference type="InterPro" id="IPR019734">
    <property type="entry name" value="TPR_rpt"/>
</dbReference>
<dbReference type="SUPFAM" id="SSF56112">
    <property type="entry name" value="Protein kinase-like (PK-like)"/>
    <property type="match status" value="1"/>
</dbReference>
<dbReference type="InterPro" id="IPR008271">
    <property type="entry name" value="Ser/Thr_kinase_AS"/>
</dbReference>
<evidence type="ECO:0000259" key="5">
    <source>
        <dbReference type="PROSITE" id="PS50113"/>
    </source>
</evidence>
<dbReference type="Gene3D" id="1.10.510.10">
    <property type="entry name" value="Transferase(Phosphotransferase) domain 1"/>
    <property type="match status" value="1"/>
</dbReference>
<dbReference type="NCBIfam" id="TIGR00229">
    <property type="entry name" value="sensory_box"/>
    <property type="match status" value="1"/>
</dbReference>
<evidence type="ECO:0000313" key="8">
    <source>
        <dbReference type="Proteomes" id="UP000185860"/>
    </source>
</evidence>
<dbReference type="InterPro" id="IPR029787">
    <property type="entry name" value="Nucleotide_cyclase"/>
</dbReference>
<dbReference type="PROSITE" id="PS50113">
    <property type="entry name" value="PAC"/>
    <property type="match status" value="1"/>
</dbReference>
<dbReference type="SUPFAM" id="SSF55781">
    <property type="entry name" value="GAF domain-like"/>
    <property type="match status" value="1"/>
</dbReference>
<dbReference type="InterPro" id="IPR001054">
    <property type="entry name" value="A/G_cyclase"/>
</dbReference>
<dbReference type="GO" id="GO:0004672">
    <property type="term" value="F:protein kinase activity"/>
    <property type="evidence" value="ECO:0007669"/>
    <property type="project" value="InterPro"/>
</dbReference>
<dbReference type="CDD" id="cd14014">
    <property type="entry name" value="STKc_PknB_like"/>
    <property type="match status" value="1"/>
</dbReference>
<sequence length="1920" mass="216439">MVTLPGYRVNDKIYDGSRTLVYRGIRESDQQPIVLKQHKSEYPTFAELVQFRNQYIITKNLNLPGIISPISLENYRNGFALVMEDFGGISLKEYTNSRNLSLEEFFHIGIAIAETLEGLYLNRIIHKDIKPHNILINPETKQIKLIDFSISSLLPKENQEIQNPNVLEGTLTYMSPEQTGRMNRGIDYRTDFYSLGVTFYELLTNRLPFQSNDPMELVYCHIAKKPTPPIEVNPSIPQMVNDIILKLMAKTPEERYQTAFGLRYDLENCLRQWQTNGEIPSFTLGQRDISDRFFIPEKLYGRETEVFTLLAAFDRISQGTSEMMLVAGFSGIGKTAVVNEVHKPIVRQRGYFISGKFDQFKRNIPFSALVQAFQNLMRQLLTESASSLASWNSKILSALGENAQVIIDVIPELERIIGKQPAVPELPPTSAQNRFNILFEKFIQVFATKEHPLVIFLDDLQWADYGSLKLIKLLMTEGEIGCLLVIGAYRDNEVNSTHPLMLTLDEIRKNHAIINQINLTPLNVDDLNRLIADTLNCPPERALALTELVHQKTQGNPFFANQFLKSLHQEGIISFDFNSRYWQCDIARVKSLAASNNVVEFMAALLQKLPRKTQEVLKLAACIGNQFDLDTLAIVSEKSPAETATDLWLGLQEGLVLPQSEIYKLFQDESFSSQTQITDNREKIVVSYKFLHDRVQQAAYFLIPEDQKQSTHLKIGQLLLRNIPLQLREEKIFEIVNQLNIGQSLLNQQTERNELAQLNLIAGTKALAATAYTAATKYLNVGIELLATDSWNQQYNLTLALYEKAAEAAFLGTSFAQMEQLAEVVIQKAKSLLDKIKTYEIKIQAYTVQNQLLQAVQTALSVVQLLGIKFPEKPGNLNIILGMLGTKLTLANKKPADLINWPLMSEPLNLAAMHVLLSVQSAAYLGAPQLYPLIIFKQLKLSIKSGNTAGSVVVYATYGLILCGIVGDIETGYQFGQLALSLLERLNAKEAKTKTLFLVYNFILHWKNHAKEGVKPLLDAYSNGLETGDLEYAAYSAHQYCFRLYAIGKELAELAKEMATYNDAITKLKQETALNYNKIYHQAILNLIGTPENPCILSGEVYDEQVMLPIHLSVNDQTATFNLYFNKLILCYLFADYRQAIENAEKAQKNLGAVVGSPFVPLFYFYDSLSRLALYPDTSKPKQKQLLAQVQANQKKMQKWAELAPMNYLHKFYLVEAERDRIFGQNVKAMEYYERAIAESQKYEYINEEALAHELAAKFYLAWGFQPIAQTYLINAYYAYARWGAKAKLVDLEKRYPQLLTPIFNRETNLNTRDTLSQMTKGTLSSTSQNNSAVLDLSTVIEASQALSGEIILEQLLSTLMQVVSKNAGAQKCAFILQKAGKLVTEATGFTGDTGLEMLCLTSLLESIPVEFSSEVPVSLINYVSRTLETLVFDNVTTQTSFAADPYIIQHQPKSVLCSPIINQGKLVGILYLENNLTTGAFTPDRLEVLKVLSSQAAISIENAQLYSEVKESERRLAQFLEGVSVGVFVVDSNGKPYYSNRTAQQILGQGVVSHTSSEQIAELYQVYLGKNPREQDALIQALKGETTTVNDLEICLADKVVPIEVWGTPIFNEQGNIDYAIIAFQDITERKKAEAERERFTNELFQLNQAFSRFVPRQFLQLLEKESVVDVKLGDNVQQEMSILFSDIRDFTSLSETMTPEDNFKFINSYLSRMEPAIIENQGFIDKYIGDAIMALFNRSADDAIKAAIAMLSRVVKYNQDRQNSGYPAIQIGIGINTGSLMLGTVGGQNRMDGTVISDAVNLASRIEGLTKNYGVSLLISHHTFSRLENANQYHIRLIDRVKVKGKSKLVSVFEVFDADLPELREGKLVTRLTFEEGLLLYNKGSFSEAAERFQDCLRSNPKDKVPQLYLERCQQYNQ</sequence>
<dbReference type="Gene3D" id="3.30.450.20">
    <property type="entry name" value="PAS domain"/>
    <property type="match status" value="1"/>
</dbReference>
<dbReference type="SUPFAM" id="SSF55073">
    <property type="entry name" value="Nucleotide cyclase"/>
    <property type="match status" value="1"/>
</dbReference>
<dbReference type="SMART" id="SM00220">
    <property type="entry name" value="S_TKc"/>
    <property type="match status" value="1"/>
</dbReference>
<feature type="domain" description="PAC" evidence="5">
    <location>
        <begin position="1583"/>
        <end position="1640"/>
    </location>
</feature>
<dbReference type="Pfam" id="PF01590">
    <property type="entry name" value="GAF"/>
    <property type="match status" value="1"/>
</dbReference>
<keyword evidence="2" id="KW-0802">TPR repeat</keyword>
<dbReference type="Pfam" id="PF00989">
    <property type="entry name" value="PAS"/>
    <property type="match status" value="1"/>
</dbReference>
<dbReference type="SMART" id="SM00044">
    <property type="entry name" value="CYCc"/>
    <property type="match status" value="1"/>
</dbReference>
<reference evidence="7 8" key="1">
    <citation type="submission" date="2016-11" db="EMBL/GenBank/DDBJ databases">
        <title>Draft Genome Sequences of Nine Cyanobacterial Strains from Diverse Habitats.</title>
        <authorList>
            <person name="Zhu T."/>
            <person name="Hou S."/>
            <person name="Lu X."/>
            <person name="Hess W.R."/>
        </authorList>
    </citation>
    <scope>NUCLEOTIDE SEQUENCE [LARGE SCALE GENOMIC DNA]</scope>
    <source>
        <strain evidence="7 8">IAM M-71</strain>
    </source>
</reference>
<dbReference type="SUPFAM" id="SSF52540">
    <property type="entry name" value="P-loop containing nucleoside triphosphate hydrolases"/>
    <property type="match status" value="1"/>
</dbReference>
<dbReference type="SMART" id="SM00065">
    <property type="entry name" value="GAF"/>
    <property type="match status" value="1"/>
</dbReference>
<protein>
    <submittedName>
        <fullName evidence="7">Uncharacterized protein</fullName>
    </submittedName>
</protein>
<dbReference type="CDD" id="cd00130">
    <property type="entry name" value="PAS"/>
    <property type="match status" value="1"/>
</dbReference>
<feature type="domain" description="PAS" evidence="4">
    <location>
        <begin position="1513"/>
        <end position="1549"/>
    </location>
</feature>
<proteinExistence type="predicted"/>
<dbReference type="Pfam" id="PF13191">
    <property type="entry name" value="AAA_16"/>
    <property type="match status" value="1"/>
</dbReference>
<accession>A0A1U7I6Q5</accession>
<dbReference type="InterPro" id="IPR000014">
    <property type="entry name" value="PAS"/>
</dbReference>
<dbReference type="GO" id="GO:0006355">
    <property type="term" value="P:regulation of DNA-templated transcription"/>
    <property type="evidence" value="ECO:0007669"/>
    <property type="project" value="InterPro"/>
</dbReference>
<feature type="domain" description="Protein kinase" evidence="3">
    <location>
        <begin position="7"/>
        <end position="267"/>
    </location>
</feature>
<dbReference type="Gene3D" id="3.30.450.40">
    <property type="match status" value="1"/>
</dbReference>
<dbReference type="InterPro" id="IPR003018">
    <property type="entry name" value="GAF"/>
</dbReference>
<dbReference type="InterPro" id="IPR027417">
    <property type="entry name" value="P-loop_NTPase"/>
</dbReference>
<evidence type="ECO:0000256" key="1">
    <source>
        <dbReference type="ARBA" id="ARBA00004167"/>
    </source>
</evidence>
<dbReference type="PROSITE" id="PS00108">
    <property type="entry name" value="PROTEIN_KINASE_ST"/>
    <property type="match status" value="1"/>
</dbReference>
<feature type="repeat" description="TPR" evidence="2">
    <location>
        <begin position="1872"/>
        <end position="1905"/>
    </location>
</feature>
<dbReference type="GO" id="GO:0004016">
    <property type="term" value="F:adenylate cyclase activity"/>
    <property type="evidence" value="ECO:0007669"/>
    <property type="project" value="UniProtKB-ARBA"/>
</dbReference>
<dbReference type="GO" id="GO:0016020">
    <property type="term" value="C:membrane"/>
    <property type="evidence" value="ECO:0007669"/>
    <property type="project" value="UniProtKB-SubCell"/>
</dbReference>
<gene>
    <name evidence="7" type="ORF">NIES2119_27355</name>
</gene>
<dbReference type="STRING" id="454136.NIES2119_27355"/>
<dbReference type="PROSITE" id="PS50125">
    <property type="entry name" value="GUANYLATE_CYCLASE_2"/>
    <property type="match status" value="1"/>
</dbReference>
<dbReference type="InterPro" id="IPR000719">
    <property type="entry name" value="Prot_kinase_dom"/>
</dbReference>
<dbReference type="PANTHER" id="PTHR43642">
    <property type="entry name" value="HYBRID SIGNAL TRANSDUCTION HISTIDINE KINASE G"/>
    <property type="match status" value="1"/>
</dbReference>
<dbReference type="GO" id="GO:0005524">
    <property type="term" value="F:ATP binding"/>
    <property type="evidence" value="ECO:0007669"/>
    <property type="project" value="InterPro"/>
</dbReference>
<dbReference type="InterPro" id="IPR053159">
    <property type="entry name" value="Hybrid_Histidine_Kinase"/>
</dbReference>
<dbReference type="GO" id="GO:0009190">
    <property type="term" value="P:cyclic nucleotide biosynthetic process"/>
    <property type="evidence" value="ECO:0007669"/>
    <property type="project" value="InterPro"/>
</dbReference>
<dbReference type="Gene3D" id="3.30.70.1230">
    <property type="entry name" value="Nucleotide cyclase"/>
    <property type="match status" value="1"/>
</dbReference>
<dbReference type="Pfam" id="PF00211">
    <property type="entry name" value="Guanylate_cyc"/>
    <property type="match status" value="1"/>
</dbReference>
<comment type="caution">
    <text evidence="7">The sequence shown here is derived from an EMBL/GenBank/DDBJ whole genome shotgun (WGS) entry which is preliminary data.</text>
</comment>
<dbReference type="CDD" id="cd07302">
    <property type="entry name" value="CHD"/>
    <property type="match status" value="1"/>
</dbReference>